<evidence type="ECO:0000313" key="1">
    <source>
        <dbReference type="EMBL" id="MDG0815196.1"/>
    </source>
</evidence>
<dbReference type="Proteomes" id="UP001152321">
    <property type="component" value="Unassembled WGS sequence"/>
</dbReference>
<dbReference type="PANTHER" id="PTHR45985:SF3">
    <property type="entry name" value="CHITIN DEACETYLASE-LIKE 4"/>
    <property type="match status" value="1"/>
</dbReference>
<dbReference type="InterPro" id="IPR011330">
    <property type="entry name" value="Glyco_hydro/deAcase_b/a-brl"/>
</dbReference>
<dbReference type="SUPFAM" id="SSF88713">
    <property type="entry name" value="Glycoside hydrolase/deacetylase"/>
    <property type="match status" value="1"/>
</dbReference>
<organism evidence="1 2">
    <name type="scientific">Bdellovibrio svalbardensis</name>
    <dbReference type="NCBI Taxonomy" id="2972972"/>
    <lineage>
        <taxon>Bacteria</taxon>
        <taxon>Pseudomonadati</taxon>
        <taxon>Bdellovibrionota</taxon>
        <taxon>Bdellovibrionia</taxon>
        <taxon>Bdellovibrionales</taxon>
        <taxon>Pseudobdellovibrionaceae</taxon>
        <taxon>Bdellovibrio</taxon>
    </lineage>
</organism>
<gene>
    <name evidence="1" type="ORF">NWE73_02405</name>
</gene>
<evidence type="ECO:0008006" key="3">
    <source>
        <dbReference type="Google" id="ProtNLM"/>
    </source>
</evidence>
<dbReference type="InterPro" id="IPR052740">
    <property type="entry name" value="CE4"/>
</dbReference>
<sequence length="466" mass="52609">MTLAPAKTPVARPAQYVMVGFDGGLNLEQWQKIRDFSNSMRMTKKPLSLTYFVSGVYLLSDDNKHTYAPPKHSSGYSMIGFGEDNVQAISNRVDQMNNSIQEGQEIASHANGHFDAEADKWNLSDWSAELKQFNDLLFGAFFNNKAQPNPDNKYLHGYAFDAKEIVGFRAPYLGVTPDLFPALKAYGYTYDASTTGEATNWPRKDANGLWKFSVPVISVAGTGKKILSMDYNFYVAQSKAQEDLLNREAHRKQMVDSYLNYFNANYYGNRAPVYIGHHFALYNGGAYWDALQDFTKAVCGLPEVKCINYKQYATWVSSLNEETLAAYRAGDFEAMPRPKQLRYEPPRPLDVRLQILKRGEKIEIIASGSDYREELMKLILKINGKVIPLRSLTLPLLRHHFPVGTELEISATLLNKKGSEIQRATHVLKGLGTPQEQFIKIPLEERLLLGDLPEAHEWESSTGLSH</sequence>
<protein>
    <recommendedName>
        <fullName evidence="3">Polysaccharide deacetylase</fullName>
    </recommendedName>
</protein>
<dbReference type="EMBL" id="JANRMI010000001">
    <property type="protein sequence ID" value="MDG0815196.1"/>
    <property type="molecule type" value="Genomic_DNA"/>
</dbReference>
<dbReference type="PANTHER" id="PTHR45985">
    <property type="match status" value="1"/>
</dbReference>
<reference evidence="1" key="1">
    <citation type="submission" date="2022-08" db="EMBL/GenBank/DDBJ databases">
        <title>Novel Bdellovibrio Species Isolated from Svalbard: Designation Bdellovibrio svalbardensis.</title>
        <authorList>
            <person name="Mitchell R.J."/>
            <person name="Choi S.Y."/>
        </authorList>
    </citation>
    <scope>NUCLEOTIDE SEQUENCE</scope>
    <source>
        <strain evidence="1">PAP01</strain>
    </source>
</reference>
<dbReference type="RefSeq" id="WP_277576672.1">
    <property type="nucleotide sequence ID" value="NZ_JANRMI010000001.1"/>
</dbReference>
<dbReference type="Gene3D" id="3.20.20.370">
    <property type="entry name" value="Glycoside hydrolase/deacetylase"/>
    <property type="match status" value="1"/>
</dbReference>
<proteinExistence type="predicted"/>
<comment type="caution">
    <text evidence="1">The sequence shown here is derived from an EMBL/GenBank/DDBJ whole genome shotgun (WGS) entry which is preliminary data.</text>
</comment>
<keyword evidence="2" id="KW-1185">Reference proteome</keyword>
<evidence type="ECO:0000313" key="2">
    <source>
        <dbReference type="Proteomes" id="UP001152321"/>
    </source>
</evidence>
<name>A0ABT6DEE7_9BACT</name>
<accession>A0ABT6DEE7</accession>